<comment type="caution">
    <text evidence="1">The sequence shown here is derived from an EMBL/GenBank/DDBJ whole genome shotgun (WGS) entry which is preliminary data.</text>
</comment>
<accession>A0A2I0QR46</accession>
<dbReference type="AlphaFoldDB" id="A0A2I0QR46"/>
<protein>
    <recommendedName>
        <fullName evidence="3">Sporulation protein Cse60</fullName>
    </recommendedName>
</protein>
<dbReference type="EMBL" id="PJNH01000004">
    <property type="protein sequence ID" value="PKR76798.1"/>
    <property type="molecule type" value="Genomic_DNA"/>
</dbReference>
<reference evidence="1 2" key="1">
    <citation type="submission" date="2017-06" db="EMBL/GenBank/DDBJ databases">
        <title>the draft geome sequence of Illustriluteabacillus marina B3227.</title>
        <authorList>
            <person name="He R.-H."/>
            <person name="Du Z.-J."/>
        </authorList>
    </citation>
    <scope>NUCLEOTIDE SEQUENCE [LARGE SCALE GENOMIC DNA]</scope>
    <source>
        <strain evidence="1 2">B3227</strain>
    </source>
</reference>
<dbReference type="InterPro" id="IPR020296">
    <property type="entry name" value="Spore_Cse60"/>
</dbReference>
<sequence>MKVKTFSAASEKGIDNKLNEFLDENNHSIEIVDIKFSYGAMVVFKEKHTDSIDE</sequence>
<evidence type="ECO:0000313" key="2">
    <source>
        <dbReference type="Proteomes" id="UP000243524"/>
    </source>
</evidence>
<evidence type="ECO:0008006" key="3">
    <source>
        <dbReference type="Google" id="ProtNLM"/>
    </source>
</evidence>
<dbReference type="Proteomes" id="UP000243524">
    <property type="component" value="Unassembled WGS sequence"/>
</dbReference>
<dbReference type="OrthoDB" id="2390370at2"/>
<evidence type="ECO:0000313" key="1">
    <source>
        <dbReference type="EMBL" id="PKR76798.1"/>
    </source>
</evidence>
<gene>
    <name evidence="1" type="ORF">CEY16_13340</name>
</gene>
<dbReference type="RefSeq" id="WP_101332548.1">
    <property type="nucleotide sequence ID" value="NZ_PJNH01000004.1"/>
</dbReference>
<proteinExistence type="predicted"/>
<keyword evidence="2" id="KW-1185">Reference proteome</keyword>
<dbReference type="Pfam" id="PF10957">
    <property type="entry name" value="Spore_Cse60"/>
    <property type="match status" value="1"/>
</dbReference>
<organism evidence="1 2">
    <name type="scientific">Halalkalibacillus sediminis</name>
    <dbReference type="NCBI Taxonomy" id="2018042"/>
    <lineage>
        <taxon>Bacteria</taxon>
        <taxon>Bacillati</taxon>
        <taxon>Bacillota</taxon>
        <taxon>Bacilli</taxon>
        <taxon>Bacillales</taxon>
        <taxon>Bacillaceae</taxon>
        <taxon>Halalkalibacillus</taxon>
    </lineage>
</organism>
<name>A0A2I0QR46_9BACI</name>